<organism evidence="1 2">
    <name type="scientific">Exiguobacterium alkaliphilum</name>
    <dbReference type="NCBI Taxonomy" id="1428684"/>
    <lineage>
        <taxon>Bacteria</taxon>
        <taxon>Bacillati</taxon>
        <taxon>Bacillota</taxon>
        <taxon>Bacilli</taxon>
        <taxon>Bacillales</taxon>
        <taxon>Bacillales Family XII. Incertae Sedis</taxon>
        <taxon>Exiguobacterium</taxon>
    </lineage>
</organism>
<name>A0ABT2L1S2_9BACL</name>
<proteinExistence type="predicted"/>
<dbReference type="Proteomes" id="UP001206821">
    <property type="component" value="Unassembled WGS sequence"/>
</dbReference>
<keyword evidence="2" id="KW-1185">Reference proteome</keyword>
<dbReference type="RefSeq" id="WP_245175479.1">
    <property type="nucleotide sequence ID" value="NZ_JANIEK010000039.1"/>
</dbReference>
<reference evidence="1 2" key="1">
    <citation type="submission" date="2022-07" db="EMBL/GenBank/DDBJ databases">
        <title>Genomic and pangenome structural analysis of the polyextremophile Exiguobacterium.</title>
        <authorList>
            <person name="Shen L."/>
        </authorList>
    </citation>
    <scope>NUCLEOTIDE SEQUENCE [LARGE SCALE GENOMIC DNA]</scope>
    <source>
        <strain evidence="1 2">12_1</strain>
    </source>
</reference>
<evidence type="ECO:0000313" key="1">
    <source>
        <dbReference type="EMBL" id="MCT4795895.1"/>
    </source>
</evidence>
<accession>A0ABT2L1S2</accession>
<comment type="caution">
    <text evidence="1">The sequence shown here is derived from an EMBL/GenBank/DDBJ whole genome shotgun (WGS) entry which is preliminary data.</text>
</comment>
<gene>
    <name evidence="1" type="ORF">NQG31_10065</name>
</gene>
<protein>
    <recommendedName>
        <fullName evidence="3">Flagellar hook-length control protein-like C-terminal domain-containing protein</fullName>
    </recommendedName>
</protein>
<evidence type="ECO:0000313" key="2">
    <source>
        <dbReference type="Proteomes" id="UP001206821"/>
    </source>
</evidence>
<dbReference type="EMBL" id="JANIEK010000039">
    <property type="protein sequence ID" value="MCT4795895.1"/>
    <property type="molecule type" value="Genomic_DNA"/>
</dbReference>
<sequence length="559" mass="61371">MQIQAQPLALVQASAGIQTNRVYKAELVKQTGPDTAIVKINGEEVELTFKDGMPKTNPFHVTLADQDGTLLATVFPAKEEAEPASQPAKLESKIQTLLAALPPEVRSAVSRLLQTGRLPMSADTVRLLETAMKGDLRDAILLLKTVDTPDVPRDVQNAIAASTLSEARERIKPPAPDAPYPQKERFVELVNLSRPVSERMTPTPETVDRIIRDVPVPQKSVEQLHVPVNRPQFDTVTLPSGRQVVVKEVTNHLATVTNTFRNEQATVTKQLGQVAALVETSPHTARPALETVSTRLTQLIQKTDALLHTDATQEKALVSMTAKLDVALGLLSTKPAESAALIKEVRAALNDFRYVPNHVRLEYIPHGATRAGEIAKVPPFKLDQQLSGRVIQETAQRVQASGLSVKADAANPEAARLASFFQVQQTLNRLDGGQLHQLLLALPAKVQEIDTGIHVHIQNREAGDVVDWENSVLYIRLETPRLGEIAVKLEAIDRNLRLTLEHDDKRVETLARPLLGKIETTLEAIGYKSVTTQFRPLTKTEKVEAEPVTTPTSGYDFKI</sequence>
<evidence type="ECO:0008006" key="3">
    <source>
        <dbReference type="Google" id="ProtNLM"/>
    </source>
</evidence>